<dbReference type="PANTHER" id="PTHR42791">
    <property type="entry name" value="GNAT FAMILY ACETYLTRANSFERASE"/>
    <property type="match status" value="1"/>
</dbReference>
<dbReference type="OrthoDB" id="61113at2759"/>
<sequence length="183" mass="20389">MSSPTFTVQHVAKPTDPLAIALTGGNTSLLPDLAQSMIRPIAFQIGDMYIASDENGTMIGFTMWVPPGQLLFSTEEQLKLGHMDFLSKLSDDVKAYSATATELNCYWCNFNFVKTNYQGKGVAKAMFQLALQKAHQSGFTMGLATTDARNVIIYERLGFEMKGFREMPSPWGSWPAWIFVRRA</sequence>
<dbReference type="STRING" id="742152.A0A2H3JMU6"/>
<dbReference type="Gene3D" id="3.40.630.30">
    <property type="match status" value="1"/>
</dbReference>
<dbReference type="CDD" id="cd04301">
    <property type="entry name" value="NAT_SF"/>
    <property type="match status" value="1"/>
</dbReference>
<feature type="domain" description="N-acetyltransferase" evidence="1">
    <location>
        <begin position="36"/>
        <end position="181"/>
    </location>
</feature>
<dbReference type="SUPFAM" id="SSF55729">
    <property type="entry name" value="Acyl-CoA N-acyltransferases (Nat)"/>
    <property type="match status" value="1"/>
</dbReference>
<dbReference type="InterPro" id="IPR052523">
    <property type="entry name" value="Trichothecene_AcTrans"/>
</dbReference>
<reference evidence="2 3" key="1">
    <citation type="journal article" date="2012" name="Science">
        <title>The Paleozoic origin of enzymatic lignin decomposition reconstructed from 31 fungal genomes.</title>
        <authorList>
            <person name="Floudas D."/>
            <person name="Binder M."/>
            <person name="Riley R."/>
            <person name="Barry K."/>
            <person name="Blanchette R.A."/>
            <person name="Henrissat B."/>
            <person name="Martinez A.T."/>
            <person name="Otillar R."/>
            <person name="Spatafora J.W."/>
            <person name="Yadav J.S."/>
            <person name="Aerts A."/>
            <person name="Benoit I."/>
            <person name="Boyd A."/>
            <person name="Carlson A."/>
            <person name="Copeland A."/>
            <person name="Coutinho P.M."/>
            <person name="de Vries R.P."/>
            <person name="Ferreira P."/>
            <person name="Findley K."/>
            <person name="Foster B."/>
            <person name="Gaskell J."/>
            <person name="Glotzer D."/>
            <person name="Gorecki P."/>
            <person name="Heitman J."/>
            <person name="Hesse C."/>
            <person name="Hori C."/>
            <person name="Igarashi K."/>
            <person name="Jurgens J.A."/>
            <person name="Kallen N."/>
            <person name="Kersten P."/>
            <person name="Kohler A."/>
            <person name="Kuees U."/>
            <person name="Kumar T.K.A."/>
            <person name="Kuo A."/>
            <person name="LaButti K."/>
            <person name="Larrondo L.F."/>
            <person name="Lindquist E."/>
            <person name="Ling A."/>
            <person name="Lombard V."/>
            <person name="Lucas S."/>
            <person name="Lundell T."/>
            <person name="Martin R."/>
            <person name="McLaughlin D.J."/>
            <person name="Morgenstern I."/>
            <person name="Morin E."/>
            <person name="Murat C."/>
            <person name="Nagy L.G."/>
            <person name="Nolan M."/>
            <person name="Ohm R.A."/>
            <person name="Patyshakuliyeva A."/>
            <person name="Rokas A."/>
            <person name="Ruiz-Duenas F.J."/>
            <person name="Sabat G."/>
            <person name="Salamov A."/>
            <person name="Samejima M."/>
            <person name="Schmutz J."/>
            <person name="Slot J.C."/>
            <person name="St John F."/>
            <person name="Stenlid J."/>
            <person name="Sun H."/>
            <person name="Sun S."/>
            <person name="Syed K."/>
            <person name="Tsang A."/>
            <person name="Wiebenga A."/>
            <person name="Young D."/>
            <person name="Pisabarro A."/>
            <person name="Eastwood D.C."/>
            <person name="Martin F."/>
            <person name="Cullen D."/>
            <person name="Grigoriev I.V."/>
            <person name="Hibbett D.S."/>
        </authorList>
    </citation>
    <scope>NUCLEOTIDE SEQUENCE [LARGE SCALE GENOMIC DNA]</scope>
    <source>
        <strain evidence="2 3">MD-104</strain>
    </source>
</reference>
<keyword evidence="3" id="KW-1185">Reference proteome</keyword>
<accession>A0A2H3JMU6</accession>
<protein>
    <recommendedName>
        <fullName evidence="1">N-acetyltransferase domain-containing protein</fullName>
    </recommendedName>
</protein>
<dbReference type="AlphaFoldDB" id="A0A2H3JMU6"/>
<organism evidence="2 3">
    <name type="scientific">Wolfiporia cocos (strain MD-104)</name>
    <name type="common">Brown rot fungus</name>
    <dbReference type="NCBI Taxonomy" id="742152"/>
    <lineage>
        <taxon>Eukaryota</taxon>
        <taxon>Fungi</taxon>
        <taxon>Dikarya</taxon>
        <taxon>Basidiomycota</taxon>
        <taxon>Agaricomycotina</taxon>
        <taxon>Agaricomycetes</taxon>
        <taxon>Polyporales</taxon>
        <taxon>Phaeolaceae</taxon>
        <taxon>Wolfiporia</taxon>
    </lineage>
</organism>
<dbReference type="EMBL" id="KB468135">
    <property type="protein sequence ID" value="PCH43211.1"/>
    <property type="molecule type" value="Genomic_DNA"/>
</dbReference>
<dbReference type="PROSITE" id="PS51186">
    <property type="entry name" value="GNAT"/>
    <property type="match status" value="1"/>
</dbReference>
<dbReference type="Proteomes" id="UP000218811">
    <property type="component" value="Unassembled WGS sequence"/>
</dbReference>
<evidence type="ECO:0000259" key="1">
    <source>
        <dbReference type="PROSITE" id="PS51186"/>
    </source>
</evidence>
<evidence type="ECO:0000313" key="2">
    <source>
        <dbReference type="EMBL" id="PCH43211.1"/>
    </source>
</evidence>
<dbReference type="GO" id="GO:0016747">
    <property type="term" value="F:acyltransferase activity, transferring groups other than amino-acyl groups"/>
    <property type="evidence" value="ECO:0007669"/>
    <property type="project" value="InterPro"/>
</dbReference>
<dbReference type="OMA" id="WCNFAMV"/>
<dbReference type="InterPro" id="IPR000182">
    <property type="entry name" value="GNAT_dom"/>
</dbReference>
<proteinExistence type="predicted"/>
<evidence type="ECO:0000313" key="3">
    <source>
        <dbReference type="Proteomes" id="UP000218811"/>
    </source>
</evidence>
<name>A0A2H3JMU6_WOLCO</name>
<dbReference type="PANTHER" id="PTHR42791:SF1">
    <property type="entry name" value="N-ACETYLTRANSFERASE DOMAIN-CONTAINING PROTEIN"/>
    <property type="match status" value="1"/>
</dbReference>
<gene>
    <name evidence="2" type="ORF">WOLCODRAFT_90202</name>
</gene>
<dbReference type="Pfam" id="PF13508">
    <property type="entry name" value="Acetyltransf_7"/>
    <property type="match status" value="1"/>
</dbReference>
<dbReference type="InterPro" id="IPR016181">
    <property type="entry name" value="Acyl_CoA_acyltransferase"/>
</dbReference>